<dbReference type="SFLD" id="SFLDS00001">
    <property type="entry name" value="Enolase"/>
    <property type="match status" value="1"/>
</dbReference>
<proteinExistence type="inferred from homology"/>
<dbReference type="InterPro" id="IPR013341">
    <property type="entry name" value="Mandelate_racemase_N_dom"/>
</dbReference>
<dbReference type="GO" id="GO:0016854">
    <property type="term" value="F:racemase and epimerase activity"/>
    <property type="evidence" value="ECO:0007669"/>
    <property type="project" value="UniProtKB-ARBA"/>
</dbReference>
<dbReference type="KEGG" id="fwa:DCMF_24015"/>
<dbReference type="InterPro" id="IPR013342">
    <property type="entry name" value="Mandelate_racemase_C"/>
</dbReference>
<dbReference type="InterPro" id="IPR018110">
    <property type="entry name" value="Mandel_Rmase/mucon_lact_enz_CS"/>
</dbReference>
<feature type="domain" description="Mandelate racemase/muconate lactonizing enzyme C-terminal" evidence="4">
    <location>
        <begin position="146"/>
        <end position="242"/>
    </location>
</feature>
<dbReference type="InterPro" id="IPR036849">
    <property type="entry name" value="Enolase-like_C_sf"/>
</dbReference>
<dbReference type="SMART" id="SM00922">
    <property type="entry name" value="MR_MLE"/>
    <property type="match status" value="1"/>
</dbReference>
<dbReference type="Pfam" id="PF13378">
    <property type="entry name" value="MR_MLE_C"/>
    <property type="match status" value="1"/>
</dbReference>
<evidence type="ECO:0000259" key="4">
    <source>
        <dbReference type="SMART" id="SM00922"/>
    </source>
</evidence>
<dbReference type="SUPFAM" id="SSF51604">
    <property type="entry name" value="Enolase C-terminal domain-like"/>
    <property type="match status" value="1"/>
</dbReference>
<dbReference type="Pfam" id="PF02746">
    <property type="entry name" value="MR_MLE_N"/>
    <property type="match status" value="1"/>
</dbReference>
<reference evidence="5 6" key="1">
    <citation type="submission" date="2016-10" db="EMBL/GenBank/DDBJ databases">
        <title>Complete Genome Sequence of Peptococcaceae strain DCMF.</title>
        <authorList>
            <person name="Edwards R.J."/>
            <person name="Holland S.I."/>
            <person name="Deshpande N.P."/>
            <person name="Wong Y.K."/>
            <person name="Ertan H."/>
            <person name="Manefield M."/>
            <person name="Russell T.L."/>
            <person name="Lee M.J."/>
        </authorList>
    </citation>
    <scope>NUCLEOTIDE SEQUENCE [LARGE SCALE GENOMIC DNA]</scope>
    <source>
        <strain evidence="5 6">DCMF</strain>
    </source>
</reference>
<protein>
    <recommendedName>
        <fullName evidence="4">Mandelate racemase/muconate lactonizing enzyme C-terminal domain-containing protein</fullName>
    </recommendedName>
</protein>
<dbReference type="EMBL" id="CP017634">
    <property type="protein sequence ID" value="ATW27410.1"/>
    <property type="molecule type" value="Genomic_DNA"/>
</dbReference>
<keyword evidence="6" id="KW-1185">Reference proteome</keyword>
<accession>A0A3G1KYC2</accession>
<keyword evidence="2" id="KW-0479">Metal-binding</keyword>
<evidence type="ECO:0000313" key="6">
    <source>
        <dbReference type="Proteomes" id="UP000323521"/>
    </source>
</evidence>
<dbReference type="Gene3D" id="3.30.390.10">
    <property type="entry name" value="Enolase-like, N-terminal domain"/>
    <property type="match status" value="1"/>
</dbReference>
<dbReference type="GO" id="GO:0046872">
    <property type="term" value="F:metal ion binding"/>
    <property type="evidence" value="ECO:0007669"/>
    <property type="project" value="UniProtKB-KW"/>
</dbReference>
<dbReference type="PANTHER" id="PTHR48073">
    <property type="entry name" value="O-SUCCINYLBENZOATE SYNTHASE-RELATED"/>
    <property type="match status" value="1"/>
</dbReference>
<dbReference type="OrthoDB" id="9775391at2"/>
<dbReference type="AlphaFoldDB" id="A0A3G1KYC2"/>
<evidence type="ECO:0000313" key="5">
    <source>
        <dbReference type="EMBL" id="ATW27410.1"/>
    </source>
</evidence>
<keyword evidence="3" id="KW-0413">Isomerase</keyword>
<sequence length="374" mass="40694">MKIVDVKTQMVSLPLISPYRIAPGTCRYATSVLVKIITDEGAEGVGETAVTVPERGGETQESIKISLEKYIVPQIIGMDPRDIGLVIKKIEDFHWGKTGFLCAKAGIDNALYDLVGKYYGLPVYQLLGGAHRKSFSLTRSLGVRTPEEMAEEAVQLKSLGYKMLTIKAGFDPQQDIERVAAVRDAVGQDFPLEVDVNGGYTIDVAIPTLRKMVKYGIENVEQPVPWWDLEGMAEVRRLVEISVTADESAWTPYDVIEIIRKRAADRICIKPIKSGGLYCSSRIADVAEAGGLRCVMGSKHPLGPGTAAILHFAAAKSCVDEVLGYGSPLERFTDDIAVNPVQIVDGIVTISDAPGLGVVLDEEKLKRYDGAPKE</sequence>
<dbReference type="PROSITE" id="PS00908">
    <property type="entry name" value="MR_MLE_1"/>
    <property type="match status" value="1"/>
</dbReference>
<dbReference type="RefSeq" id="WP_148136764.1">
    <property type="nucleotide sequence ID" value="NZ_CP017634.1"/>
</dbReference>
<name>A0A3G1KYC2_FORW1</name>
<organism evidence="5 6">
    <name type="scientific">Formimonas warabiya</name>
    <dbReference type="NCBI Taxonomy" id="1761012"/>
    <lineage>
        <taxon>Bacteria</taxon>
        <taxon>Bacillati</taxon>
        <taxon>Bacillota</taxon>
        <taxon>Clostridia</taxon>
        <taxon>Eubacteriales</taxon>
        <taxon>Peptococcaceae</taxon>
        <taxon>Candidatus Formimonas</taxon>
    </lineage>
</organism>
<dbReference type="GO" id="GO:0009063">
    <property type="term" value="P:amino acid catabolic process"/>
    <property type="evidence" value="ECO:0007669"/>
    <property type="project" value="InterPro"/>
</dbReference>
<dbReference type="PANTHER" id="PTHR48073:SF2">
    <property type="entry name" value="O-SUCCINYLBENZOATE SYNTHASE"/>
    <property type="match status" value="1"/>
</dbReference>
<dbReference type="SFLD" id="SFLDG00180">
    <property type="entry name" value="muconate_cycloisomerase"/>
    <property type="match status" value="1"/>
</dbReference>
<dbReference type="Proteomes" id="UP000323521">
    <property type="component" value="Chromosome"/>
</dbReference>
<evidence type="ECO:0000256" key="1">
    <source>
        <dbReference type="ARBA" id="ARBA00008031"/>
    </source>
</evidence>
<evidence type="ECO:0000256" key="3">
    <source>
        <dbReference type="ARBA" id="ARBA00023235"/>
    </source>
</evidence>
<dbReference type="SUPFAM" id="SSF54826">
    <property type="entry name" value="Enolase N-terminal domain-like"/>
    <property type="match status" value="1"/>
</dbReference>
<dbReference type="Gene3D" id="3.20.20.120">
    <property type="entry name" value="Enolase-like C-terminal domain"/>
    <property type="match status" value="1"/>
</dbReference>
<dbReference type="PROSITE" id="PS00909">
    <property type="entry name" value="MR_MLE_2"/>
    <property type="match status" value="1"/>
</dbReference>
<gene>
    <name evidence="5" type="ORF">DCMF_24015</name>
</gene>
<dbReference type="InterPro" id="IPR029017">
    <property type="entry name" value="Enolase-like_N"/>
</dbReference>
<dbReference type="InterPro" id="IPR029065">
    <property type="entry name" value="Enolase_C-like"/>
</dbReference>
<comment type="similarity">
    <text evidence="1">Belongs to the mandelate racemase/muconate lactonizing enzyme family.</text>
</comment>
<evidence type="ECO:0000256" key="2">
    <source>
        <dbReference type="ARBA" id="ARBA00022723"/>
    </source>
</evidence>